<dbReference type="GO" id="GO:0005524">
    <property type="term" value="F:ATP binding"/>
    <property type="evidence" value="ECO:0007669"/>
    <property type="project" value="UniProtKB-KW"/>
</dbReference>
<dbReference type="SUPFAM" id="SSF69012">
    <property type="entry name" value="alpha-ketoacid dehydrogenase kinase, N-terminal domain"/>
    <property type="match status" value="1"/>
</dbReference>
<proteinExistence type="inferred from homology"/>
<dbReference type="Pfam" id="PF02518">
    <property type="entry name" value="HATPase_c"/>
    <property type="match status" value="1"/>
</dbReference>
<evidence type="ECO:0000256" key="4">
    <source>
        <dbReference type="ARBA" id="ARBA00006914"/>
    </source>
</evidence>
<evidence type="ECO:0000256" key="8">
    <source>
        <dbReference type="ARBA" id="ARBA00022942"/>
    </source>
</evidence>
<dbReference type="Gene3D" id="2.40.50.140">
    <property type="entry name" value="Nucleic acid-binding proteins"/>
    <property type="match status" value="1"/>
</dbReference>
<accession>A0A9P5PUR7</accession>
<dbReference type="Pfam" id="PF21236">
    <property type="entry name" value="OB_PRS7"/>
    <property type="match status" value="1"/>
</dbReference>
<organism evidence="13 14">
    <name type="scientific">Rhodocollybia butyracea</name>
    <dbReference type="NCBI Taxonomy" id="206335"/>
    <lineage>
        <taxon>Eukaryota</taxon>
        <taxon>Fungi</taxon>
        <taxon>Dikarya</taxon>
        <taxon>Basidiomycota</taxon>
        <taxon>Agaricomycotina</taxon>
        <taxon>Agaricomycetes</taxon>
        <taxon>Agaricomycetidae</taxon>
        <taxon>Agaricales</taxon>
        <taxon>Marasmiineae</taxon>
        <taxon>Omphalotaceae</taxon>
        <taxon>Rhodocollybia</taxon>
    </lineage>
</organism>
<dbReference type="PROSITE" id="PS00674">
    <property type="entry name" value="AAA"/>
    <property type="match status" value="1"/>
</dbReference>
<dbReference type="InterPro" id="IPR003593">
    <property type="entry name" value="AAA+_ATPase"/>
</dbReference>
<evidence type="ECO:0000259" key="11">
    <source>
        <dbReference type="SMART" id="SM00382"/>
    </source>
</evidence>
<evidence type="ECO:0000313" key="13">
    <source>
        <dbReference type="EMBL" id="KAF9070343.1"/>
    </source>
</evidence>
<dbReference type="SMART" id="SM00387">
    <property type="entry name" value="HATPase_c"/>
    <property type="match status" value="1"/>
</dbReference>
<name>A0A9P5PUR7_9AGAR</name>
<dbReference type="Pfam" id="PF10436">
    <property type="entry name" value="BCDHK_Adom3"/>
    <property type="match status" value="1"/>
</dbReference>
<dbReference type="InterPro" id="IPR012340">
    <property type="entry name" value="NA-bd_OB-fold"/>
</dbReference>
<dbReference type="FunFam" id="1.10.8.60:FF:000005">
    <property type="entry name" value="26S protease regulatory subunit 7"/>
    <property type="match status" value="1"/>
</dbReference>
<keyword evidence="6" id="KW-0547">Nucleotide-binding</keyword>
<dbReference type="PANTHER" id="PTHR23073">
    <property type="entry name" value="26S PROTEASOME REGULATORY SUBUNIT"/>
    <property type="match status" value="1"/>
</dbReference>
<dbReference type="SUPFAM" id="SSF52540">
    <property type="entry name" value="P-loop containing nucleoside triphosphate hydrolases"/>
    <property type="match status" value="1"/>
</dbReference>
<reference evidence="13" key="1">
    <citation type="submission" date="2020-11" db="EMBL/GenBank/DDBJ databases">
        <authorList>
            <consortium name="DOE Joint Genome Institute"/>
            <person name="Ahrendt S."/>
            <person name="Riley R."/>
            <person name="Andreopoulos W."/>
            <person name="Labutti K."/>
            <person name="Pangilinan J."/>
            <person name="Ruiz-Duenas F.J."/>
            <person name="Barrasa J.M."/>
            <person name="Sanchez-Garcia M."/>
            <person name="Camarero S."/>
            <person name="Miyauchi S."/>
            <person name="Serrano A."/>
            <person name="Linde D."/>
            <person name="Babiker R."/>
            <person name="Drula E."/>
            <person name="Ayuso-Fernandez I."/>
            <person name="Pacheco R."/>
            <person name="Padilla G."/>
            <person name="Ferreira P."/>
            <person name="Barriuso J."/>
            <person name="Kellner H."/>
            <person name="Castanera R."/>
            <person name="Alfaro M."/>
            <person name="Ramirez L."/>
            <person name="Pisabarro A.G."/>
            <person name="Kuo A."/>
            <person name="Tritt A."/>
            <person name="Lipzen A."/>
            <person name="He G."/>
            <person name="Yan M."/>
            <person name="Ng V."/>
            <person name="Cullen D."/>
            <person name="Martin F."/>
            <person name="Rosso M.-N."/>
            <person name="Henrissat B."/>
            <person name="Hibbett D."/>
            <person name="Martinez A.T."/>
            <person name="Grigoriev I.V."/>
        </authorList>
    </citation>
    <scope>NUCLEOTIDE SEQUENCE</scope>
    <source>
        <strain evidence="13">AH 40177</strain>
    </source>
</reference>
<dbReference type="InterPro" id="IPR041569">
    <property type="entry name" value="AAA_lid_3"/>
</dbReference>
<dbReference type="GO" id="GO:0008540">
    <property type="term" value="C:proteasome regulatory particle, base subcomplex"/>
    <property type="evidence" value="ECO:0007669"/>
    <property type="project" value="UniProtKB-ARBA"/>
</dbReference>
<feature type="domain" description="AAA+ ATPase" evidence="11">
    <location>
        <begin position="229"/>
        <end position="368"/>
    </location>
</feature>
<dbReference type="Gene3D" id="3.30.565.10">
    <property type="entry name" value="Histidine kinase-like ATPase, C-terminal domain"/>
    <property type="match status" value="1"/>
</dbReference>
<dbReference type="OrthoDB" id="1937997at2759"/>
<dbReference type="FunFam" id="3.40.50.300:FF:000027">
    <property type="entry name" value="26S protease regulatory subunit 7"/>
    <property type="match status" value="1"/>
</dbReference>
<evidence type="ECO:0000256" key="7">
    <source>
        <dbReference type="ARBA" id="ARBA00022840"/>
    </source>
</evidence>
<dbReference type="Gene3D" id="1.20.140.20">
    <property type="entry name" value="Alpha-ketoacid/pyruvate dehydrogenase kinase, N-terminal domain"/>
    <property type="match status" value="1"/>
</dbReference>
<dbReference type="InterPro" id="IPR003594">
    <property type="entry name" value="HATPase_dom"/>
</dbReference>
<evidence type="ECO:0000256" key="9">
    <source>
        <dbReference type="ARBA" id="ARBA00023128"/>
    </source>
</evidence>
<dbReference type="GO" id="GO:0005739">
    <property type="term" value="C:mitochondrion"/>
    <property type="evidence" value="ECO:0007669"/>
    <property type="project" value="UniProtKB-SubCell"/>
</dbReference>
<dbReference type="InterPro" id="IPR027417">
    <property type="entry name" value="P-loop_NTPase"/>
</dbReference>
<dbReference type="Gene3D" id="1.10.8.60">
    <property type="match status" value="1"/>
</dbReference>
<keyword evidence="8" id="KW-0647">Proteasome</keyword>
<keyword evidence="9" id="KW-0496">Mitochondrion</keyword>
<dbReference type="InterPro" id="IPR048723">
    <property type="entry name" value="OB_PRS7"/>
</dbReference>
<dbReference type="Pfam" id="PF00004">
    <property type="entry name" value="AAA"/>
    <property type="match status" value="1"/>
</dbReference>
<dbReference type="InterPro" id="IPR036890">
    <property type="entry name" value="HATPase_C_sf"/>
</dbReference>
<dbReference type="FunFam" id="2.40.50.140:FF:000440">
    <property type="entry name" value="26S protease regulatory subunit 7"/>
    <property type="match status" value="1"/>
</dbReference>
<dbReference type="SMART" id="SM00382">
    <property type="entry name" value="AAA"/>
    <property type="match status" value="1"/>
</dbReference>
<dbReference type="InterPro" id="IPR003959">
    <property type="entry name" value="ATPase_AAA_core"/>
</dbReference>
<evidence type="ECO:0000256" key="1">
    <source>
        <dbReference type="ARBA" id="ARBA00004173"/>
    </source>
</evidence>
<evidence type="ECO:0000256" key="2">
    <source>
        <dbReference type="ARBA" id="ARBA00004496"/>
    </source>
</evidence>
<keyword evidence="7" id="KW-0067">ATP-binding</keyword>
<evidence type="ECO:0000259" key="12">
    <source>
        <dbReference type="SMART" id="SM00387"/>
    </source>
</evidence>
<dbReference type="AlphaFoldDB" id="A0A9P5PUR7"/>
<dbReference type="EMBL" id="JADNRY010000041">
    <property type="protein sequence ID" value="KAF9070343.1"/>
    <property type="molecule type" value="Genomic_DNA"/>
</dbReference>
<comment type="subcellular location">
    <subcellularLocation>
        <location evidence="2">Cytoplasm</location>
    </subcellularLocation>
    <subcellularLocation>
        <location evidence="1">Mitochondrion</location>
    </subcellularLocation>
</comment>
<dbReference type="InterPro" id="IPR050221">
    <property type="entry name" value="26S_Proteasome_ATPase"/>
</dbReference>
<comment type="similarity">
    <text evidence="3">Belongs to the PDK/BCKDK protein kinase family.</text>
</comment>
<evidence type="ECO:0000256" key="6">
    <source>
        <dbReference type="ARBA" id="ARBA00022741"/>
    </source>
</evidence>
<dbReference type="Proteomes" id="UP000772434">
    <property type="component" value="Unassembled WGS sequence"/>
</dbReference>
<sequence length="921" mass="100893">MAPKADWEKSDKKVDEKEEKIVALDDSDIQILKTYGQGPYARQLRTTENDLKDIQKRINEKLGVKESDTGLASPNLWDLAADRQRMSEEHALQVARCTKIIPVDPKAAEAAKAVNALGALQGQKGADEQDKYVINIRQIAKFVVGLGERVAPTDIEEGMRVGVDRNKYQIQIPLPPKIDASVTMMQVEEKPDVTYSDVGGCKEQIEKLREVVETPLLSPERFVNLGIDPPKGVLLFGPPGTGKTLCARAVANRTDATFIRVIGSELVQKYVGEGARMVRELFEMARSKKACIIFFDEIDAIGGARFDDGAGGDNEVQRTMLELINQLDGFDPRGNIKVLMATNRPDTLDPALLRPGRLDRRVEFSLPDSEGRAHILRIHARSMSVERDIRFDLIARLCPNTTGAELRSVATEAGMFAIRARRKVASERDFLDAVEKVVRQGTKFSSTPLYQTDILYLYSLLFRNILLIIVEVVSAREMNSRIGVARLRKESLISLQFRRYYIRRAPPPTPKSVSTLLTKYASSPHRPLNLSTLLSFGRPLTKESVLASVAHALDEIPKRLARRVQSIEALPFIVGTNPYVASILSAHKDSFMWLAMYSTPQTLAENNTFTETLEELVEKHANDIPTLAKGFQECAKYMTNAQITEFLDGAIRNRISVRLIAEQHISLSRALVEPGHYNPGIVQTNCSPADMVRMCGSFVSELCNATLGAAPTILIDGDEEAEFAYVPVHIEYIITEVLKNAFRATVEHHSKDKGRGPLPPISVTLSAPQRSEAGPNYFSLRIRDQGGGVSPANVSQIFSYAFTTAGRGASGDDGSGGGPYAAQQVGGSAAIGDGGMGEGNLFGEITGKGLQTGLGTIAGLGYGLPMSRLYAKYFGGSLDLVSLEGWGCDVYLKLRCLDEAGDANLDSFSTLQPINTVEAVM</sequence>
<comment type="similarity">
    <text evidence="4">Belongs to the AAA ATPase family.</text>
</comment>
<dbReference type="InterPro" id="IPR036784">
    <property type="entry name" value="AK/P_DHK_N_sf"/>
</dbReference>
<dbReference type="CDD" id="cd19502">
    <property type="entry name" value="RecA-like_PAN_like"/>
    <property type="match status" value="1"/>
</dbReference>
<feature type="domain" description="Histidine kinase/HSP90-like ATPase" evidence="12">
    <location>
        <begin position="725"/>
        <end position="898"/>
    </location>
</feature>
<dbReference type="InterPro" id="IPR003960">
    <property type="entry name" value="ATPase_AAA_CS"/>
</dbReference>
<evidence type="ECO:0000256" key="3">
    <source>
        <dbReference type="ARBA" id="ARBA00006155"/>
    </source>
</evidence>
<dbReference type="SUPFAM" id="SSF55874">
    <property type="entry name" value="ATPase domain of HSP90 chaperone/DNA topoisomerase II/histidine kinase"/>
    <property type="match status" value="1"/>
</dbReference>
<keyword evidence="14" id="KW-1185">Reference proteome</keyword>
<dbReference type="InterPro" id="IPR018955">
    <property type="entry name" value="BCDHK/PDK_N"/>
</dbReference>
<dbReference type="Gene3D" id="3.40.50.300">
    <property type="entry name" value="P-loop containing nucleotide triphosphate hydrolases"/>
    <property type="match status" value="1"/>
</dbReference>
<keyword evidence="5" id="KW-0963">Cytoplasm</keyword>
<dbReference type="GO" id="GO:0016887">
    <property type="term" value="F:ATP hydrolysis activity"/>
    <property type="evidence" value="ECO:0007669"/>
    <property type="project" value="InterPro"/>
</dbReference>
<dbReference type="Pfam" id="PF17862">
    <property type="entry name" value="AAA_lid_3"/>
    <property type="match status" value="1"/>
</dbReference>
<evidence type="ECO:0000256" key="5">
    <source>
        <dbReference type="ARBA" id="ARBA00022490"/>
    </source>
</evidence>
<comment type="caution">
    <text evidence="13">The sequence shown here is derived from an EMBL/GenBank/DDBJ whole genome shotgun (WGS) entry which is preliminary data.</text>
</comment>
<evidence type="ECO:0000256" key="10">
    <source>
        <dbReference type="ARBA" id="ARBA00067449"/>
    </source>
</evidence>
<gene>
    <name evidence="13" type="ORF">BDP27DRAFT_1292586</name>
</gene>
<protein>
    <recommendedName>
        <fullName evidence="10">26S proteasome regulatory subunit 7 homolog</fullName>
    </recommendedName>
</protein>
<evidence type="ECO:0000313" key="14">
    <source>
        <dbReference type="Proteomes" id="UP000772434"/>
    </source>
</evidence>